<evidence type="ECO:0000313" key="10">
    <source>
        <dbReference type="Proteomes" id="UP000317663"/>
    </source>
</evidence>
<sequence length="337" mass="38200">MWSFRARSLVLWFSLALSLFSTSVMAQDTGWSDYKSRFLMPDGRIVDTANKNVSHTEGQGFSMLLAVFNNDQKTFDKLWQWANDTLYRKDVGLYSWRYDPSNTPKVVDKNNAADGDTLIAWALLLAGDQWHDPRYTQASEKLQAALIKHTVIDYAGYKVMLPGISGFNQTSSITLNPSYFIFPAWKAFYQHSHLKVWKDLDESGTAILSKMAFGDARLPTDWVDMSVDGTMKPSSRWPTRFSYDAVRIPLYLGWAHPGSPNLAPFIQLWQKTPRDATPAWVDVMTGTTAPYNMSPGLLAIRDFTMANRSAISPNLVPKDDYYSSCLQLLTWWASQGK</sequence>
<keyword evidence="7" id="KW-0119">Carbohydrate metabolism</keyword>
<dbReference type="OrthoDB" id="9766708at2"/>
<evidence type="ECO:0000256" key="6">
    <source>
        <dbReference type="ARBA" id="ARBA00023295"/>
    </source>
</evidence>
<evidence type="ECO:0000256" key="2">
    <source>
        <dbReference type="ARBA" id="ARBA00009209"/>
    </source>
</evidence>
<dbReference type="InterPro" id="IPR008928">
    <property type="entry name" value="6-hairpin_glycosidase_sf"/>
</dbReference>
<feature type="chain" id="PRO_5021394394" description="cellulase" evidence="8">
    <location>
        <begin position="27"/>
        <end position="337"/>
    </location>
</feature>
<evidence type="ECO:0000256" key="5">
    <source>
        <dbReference type="ARBA" id="ARBA00023001"/>
    </source>
</evidence>
<comment type="similarity">
    <text evidence="2">Belongs to the glycosyl hydrolase 8 (cellulase D) family.</text>
</comment>
<evidence type="ECO:0000256" key="8">
    <source>
        <dbReference type="SAM" id="SignalP"/>
    </source>
</evidence>
<evidence type="ECO:0000256" key="3">
    <source>
        <dbReference type="ARBA" id="ARBA00012601"/>
    </source>
</evidence>
<protein>
    <recommendedName>
        <fullName evidence="3">cellulase</fullName>
        <ecNumber evidence="3">3.2.1.4</ecNumber>
    </recommendedName>
</protein>
<dbReference type="SUPFAM" id="SSF48208">
    <property type="entry name" value="Six-hairpin glycosidases"/>
    <property type="match status" value="1"/>
</dbReference>
<evidence type="ECO:0000313" key="9">
    <source>
        <dbReference type="EMBL" id="TPG57025.1"/>
    </source>
</evidence>
<dbReference type="EC" id="3.2.1.4" evidence="3"/>
<keyword evidence="6" id="KW-0326">Glycosidase</keyword>
<dbReference type="GO" id="GO:0030245">
    <property type="term" value="P:cellulose catabolic process"/>
    <property type="evidence" value="ECO:0007669"/>
    <property type="project" value="UniProtKB-KW"/>
</dbReference>
<reference evidence="9 10" key="1">
    <citation type="journal article" date="2019" name="Environ. Microbiol.">
        <title>Species interactions and distinct microbial communities in high Arctic permafrost affected cryosols are associated with the CH4 and CO2 gas fluxes.</title>
        <authorList>
            <person name="Altshuler I."/>
            <person name="Hamel J."/>
            <person name="Turney S."/>
            <person name="Magnuson E."/>
            <person name="Levesque R."/>
            <person name="Greer C."/>
            <person name="Whyte L.G."/>
        </authorList>
    </citation>
    <scope>NUCLEOTIDE SEQUENCE [LARGE SCALE GENOMIC DNA]</scope>
    <source>
        <strain evidence="9 10">E4</strain>
    </source>
</reference>
<dbReference type="Proteomes" id="UP000317663">
    <property type="component" value="Unassembled WGS sequence"/>
</dbReference>
<dbReference type="InterPro" id="IPR012341">
    <property type="entry name" value="6hp_glycosidase-like_sf"/>
</dbReference>
<evidence type="ECO:0000256" key="7">
    <source>
        <dbReference type="ARBA" id="ARBA00023326"/>
    </source>
</evidence>
<accession>A0A502G546</accession>
<keyword evidence="10" id="KW-1185">Reference proteome</keyword>
<keyword evidence="5" id="KW-0136">Cellulose degradation</keyword>
<dbReference type="PRINTS" id="PR00735">
    <property type="entry name" value="GLHYDRLASE8"/>
</dbReference>
<feature type="signal peptide" evidence="8">
    <location>
        <begin position="1"/>
        <end position="26"/>
    </location>
</feature>
<comment type="catalytic activity">
    <reaction evidence="1">
        <text>Endohydrolysis of (1-&gt;4)-beta-D-glucosidic linkages in cellulose, lichenin and cereal beta-D-glucans.</text>
        <dbReference type="EC" id="3.2.1.4"/>
    </reaction>
</comment>
<dbReference type="Gene3D" id="1.50.10.10">
    <property type="match status" value="1"/>
</dbReference>
<proteinExistence type="inferred from homology"/>
<dbReference type="Pfam" id="PF01270">
    <property type="entry name" value="Glyco_hydro_8"/>
    <property type="match status" value="1"/>
</dbReference>
<dbReference type="RefSeq" id="WP_140474928.1">
    <property type="nucleotide sequence ID" value="NZ_RCZD01000015.1"/>
</dbReference>
<dbReference type="EMBL" id="RCZD01000015">
    <property type="protein sequence ID" value="TPG57025.1"/>
    <property type="molecule type" value="Genomic_DNA"/>
</dbReference>
<dbReference type="AlphaFoldDB" id="A0A502G546"/>
<keyword evidence="4" id="KW-0378">Hydrolase</keyword>
<gene>
    <name evidence="9" type="ORF">EAH77_21620</name>
</gene>
<comment type="caution">
    <text evidence="9">The sequence shown here is derived from an EMBL/GenBank/DDBJ whole genome shotgun (WGS) entry which is preliminary data.</text>
</comment>
<dbReference type="GO" id="GO:0008810">
    <property type="term" value="F:cellulase activity"/>
    <property type="evidence" value="ECO:0007669"/>
    <property type="project" value="UniProtKB-EC"/>
</dbReference>
<organism evidence="9 10">
    <name type="scientific">Ewingella americana</name>
    <dbReference type="NCBI Taxonomy" id="41202"/>
    <lineage>
        <taxon>Bacteria</taxon>
        <taxon>Pseudomonadati</taxon>
        <taxon>Pseudomonadota</taxon>
        <taxon>Gammaproteobacteria</taxon>
        <taxon>Enterobacterales</taxon>
        <taxon>Yersiniaceae</taxon>
        <taxon>Ewingella</taxon>
    </lineage>
</organism>
<evidence type="ECO:0000256" key="4">
    <source>
        <dbReference type="ARBA" id="ARBA00022801"/>
    </source>
</evidence>
<evidence type="ECO:0000256" key="1">
    <source>
        <dbReference type="ARBA" id="ARBA00000966"/>
    </source>
</evidence>
<name>A0A502G546_9GAMM</name>
<keyword evidence="7" id="KW-0624">Polysaccharide degradation</keyword>
<keyword evidence="8" id="KW-0732">Signal</keyword>
<dbReference type="InterPro" id="IPR002037">
    <property type="entry name" value="Glyco_hydro_8"/>
</dbReference>